<reference evidence="1 2" key="1">
    <citation type="submission" date="2015-01" db="EMBL/GenBank/DDBJ databases">
        <title>Genome Sequencing of Rickettsiales.</title>
        <authorList>
            <person name="Daugherty S.C."/>
            <person name="Su Q."/>
            <person name="Abolude K."/>
            <person name="Beier-Sexton M."/>
            <person name="Carlyon J.A."/>
            <person name="Carter R."/>
            <person name="Day N.P."/>
            <person name="Dumler S.J."/>
            <person name="Dyachenko V."/>
            <person name="Godinez A."/>
            <person name="Kurtti T.J."/>
            <person name="Lichay M."/>
            <person name="Mullins K.E."/>
            <person name="Ott S."/>
            <person name="Pappas-Brown V."/>
            <person name="Paris D.H."/>
            <person name="Patel P."/>
            <person name="Richards A.L."/>
            <person name="Sadzewicz L."/>
            <person name="Sears K."/>
            <person name="Seidman D."/>
            <person name="Sengamalay N."/>
            <person name="Stenos J."/>
            <person name="Tallon L.J."/>
            <person name="Vincent G."/>
            <person name="Fraser C.M."/>
            <person name="Munderloh U."/>
            <person name="Dunning-Hotopp J.C."/>
        </authorList>
    </citation>
    <scope>NUCLEOTIDE SEQUENCE [LARGE SCALE GENOMIC DNA]</scope>
    <source>
        <strain evidence="1 2">Pedreira</strain>
    </source>
</reference>
<organism evidence="1 2">
    <name type="scientific">Rickettsia felis str. Pedreira</name>
    <dbReference type="NCBI Taxonomy" id="1359196"/>
    <lineage>
        <taxon>Bacteria</taxon>
        <taxon>Pseudomonadati</taxon>
        <taxon>Pseudomonadota</taxon>
        <taxon>Alphaproteobacteria</taxon>
        <taxon>Rickettsiales</taxon>
        <taxon>Rickettsiaceae</taxon>
        <taxon>Rickettsieae</taxon>
        <taxon>Rickettsia</taxon>
        <taxon>spotted fever group</taxon>
    </lineage>
</organism>
<evidence type="ECO:0000313" key="1">
    <source>
        <dbReference type="EMBL" id="KJV57658.1"/>
    </source>
</evidence>
<dbReference type="EMBL" id="LANQ01000001">
    <property type="protein sequence ID" value="KJV57658.1"/>
    <property type="molecule type" value="Genomic_DNA"/>
</dbReference>
<dbReference type="Proteomes" id="UP000033475">
    <property type="component" value="Unassembled WGS sequence"/>
</dbReference>
<name>A0A0F3MPH2_RICFI</name>
<protein>
    <submittedName>
        <fullName evidence="1">Uncharacterized protein</fullName>
    </submittedName>
</protein>
<gene>
    <name evidence="1" type="ORF">RFEPED_0024</name>
</gene>
<comment type="caution">
    <text evidence="1">The sequence shown here is derived from an EMBL/GenBank/DDBJ whole genome shotgun (WGS) entry which is preliminary data.</text>
</comment>
<proteinExistence type="predicted"/>
<sequence>MIKYSYIFLINNKADRRSLIWKRAKHFEAYNRSVYIIREDYKREVTPPIFQIKRV</sequence>
<evidence type="ECO:0000313" key="2">
    <source>
        <dbReference type="Proteomes" id="UP000033475"/>
    </source>
</evidence>
<accession>A0A0F3MPH2</accession>
<dbReference type="AlphaFoldDB" id="A0A0F3MPH2"/>